<evidence type="ECO:0000313" key="2">
    <source>
        <dbReference type="Proteomes" id="UP000325081"/>
    </source>
</evidence>
<protein>
    <submittedName>
        <fullName evidence="1">Transposon Tf2-2 polyprotein</fullName>
    </submittedName>
</protein>
<name>A0A5A7P9H6_STRAF</name>
<reference evidence="2" key="1">
    <citation type="journal article" date="2019" name="Curr. Biol.">
        <title>Genome Sequence of Striga asiatica Provides Insight into the Evolution of Plant Parasitism.</title>
        <authorList>
            <person name="Yoshida S."/>
            <person name="Kim S."/>
            <person name="Wafula E.K."/>
            <person name="Tanskanen J."/>
            <person name="Kim Y.M."/>
            <person name="Honaas L."/>
            <person name="Yang Z."/>
            <person name="Spallek T."/>
            <person name="Conn C.E."/>
            <person name="Ichihashi Y."/>
            <person name="Cheong K."/>
            <person name="Cui S."/>
            <person name="Der J.P."/>
            <person name="Gundlach H."/>
            <person name="Jiao Y."/>
            <person name="Hori C."/>
            <person name="Ishida J.K."/>
            <person name="Kasahara H."/>
            <person name="Kiba T."/>
            <person name="Kim M.S."/>
            <person name="Koo N."/>
            <person name="Laohavisit A."/>
            <person name="Lee Y.H."/>
            <person name="Lumba S."/>
            <person name="McCourt P."/>
            <person name="Mortimer J.C."/>
            <person name="Mutuku J.M."/>
            <person name="Nomura T."/>
            <person name="Sasaki-Sekimoto Y."/>
            <person name="Seto Y."/>
            <person name="Wang Y."/>
            <person name="Wakatake T."/>
            <person name="Sakakibara H."/>
            <person name="Demura T."/>
            <person name="Yamaguchi S."/>
            <person name="Yoneyama K."/>
            <person name="Manabe R.I."/>
            <person name="Nelson D.C."/>
            <person name="Schulman A.H."/>
            <person name="Timko M.P."/>
            <person name="dePamphilis C.W."/>
            <person name="Choi D."/>
            <person name="Shirasu K."/>
        </authorList>
    </citation>
    <scope>NUCLEOTIDE SEQUENCE [LARGE SCALE GENOMIC DNA]</scope>
    <source>
        <strain evidence="2">cv. UVA1</strain>
    </source>
</reference>
<comment type="caution">
    <text evidence="1">The sequence shown here is derived from an EMBL/GenBank/DDBJ whole genome shotgun (WGS) entry which is preliminary data.</text>
</comment>
<dbReference type="Proteomes" id="UP000325081">
    <property type="component" value="Unassembled WGS sequence"/>
</dbReference>
<accession>A0A5A7P9H6</accession>
<dbReference type="AlphaFoldDB" id="A0A5A7P9H6"/>
<evidence type="ECO:0000313" key="1">
    <source>
        <dbReference type="EMBL" id="GER29485.1"/>
    </source>
</evidence>
<dbReference type="EMBL" id="BKCP01003891">
    <property type="protein sequence ID" value="GER29485.1"/>
    <property type="molecule type" value="Genomic_DNA"/>
</dbReference>
<organism evidence="1 2">
    <name type="scientific">Striga asiatica</name>
    <name type="common">Asiatic witchweed</name>
    <name type="synonym">Buchnera asiatica</name>
    <dbReference type="NCBI Taxonomy" id="4170"/>
    <lineage>
        <taxon>Eukaryota</taxon>
        <taxon>Viridiplantae</taxon>
        <taxon>Streptophyta</taxon>
        <taxon>Embryophyta</taxon>
        <taxon>Tracheophyta</taxon>
        <taxon>Spermatophyta</taxon>
        <taxon>Magnoliopsida</taxon>
        <taxon>eudicotyledons</taxon>
        <taxon>Gunneridae</taxon>
        <taxon>Pentapetalae</taxon>
        <taxon>asterids</taxon>
        <taxon>lamiids</taxon>
        <taxon>Lamiales</taxon>
        <taxon>Orobanchaceae</taxon>
        <taxon>Buchnereae</taxon>
        <taxon>Striga</taxon>
    </lineage>
</organism>
<gene>
    <name evidence="1" type="ORF">STAS_05346</name>
</gene>
<sequence length="193" mass="20810">MGKNRLEDGHAMVTAKHMAIRPILNSWVSTSRGPLKHSVPPSPPSAAACSAPPTMDWTGDGRPSPSGFAFWPWVVPTPAEGVHLGVIRTAPNVALSLRSSPFSRRRQRLPPPDLKKIEDKISSGAMMGSHETPKQKCSRRFLTTCTGVGMSLLDAKHINENSPRFVAKLIAKVEKTGACAGVINEEETSVPNK</sequence>
<keyword evidence="2" id="KW-1185">Reference proteome</keyword>
<proteinExistence type="predicted"/>